<organism evidence="1 2">
    <name type="scientific">Rhizobium alvei</name>
    <dbReference type="NCBI Taxonomy" id="1132659"/>
    <lineage>
        <taxon>Bacteria</taxon>
        <taxon>Pseudomonadati</taxon>
        <taxon>Pseudomonadota</taxon>
        <taxon>Alphaproteobacteria</taxon>
        <taxon>Hyphomicrobiales</taxon>
        <taxon>Rhizobiaceae</taxon>
        <taxon>Rhizobium/Agrobacterium group</taxon>
        <taxon>Rhizobium</taxon>
    </lineage>
</organism>
<dbReference type="Proteomes" id="UP001174932">
    <property type="component" value="Unassembled WGS sequence"/>
</dbReference>
<reference evidence="1" key="2">
    <citation type="submission" date="2023-07" db="EMBL/GenBank/DDBJ databases">
        <authorList>
            <person name="Shen H."/>
        </authorList>
    </citation>
    <scope>NUCLEOTIDE SEQUENCE</scope>
    <source>
        <strain evidence="1">TNR-22</strain>
    </source>
</reference>
<dbReference type="RefSeq" id="WP_304378918.1">
    <property type="nucleotide sequence ID" value="NZ_JAUOZU010000024.1"/>
</dbReference>
<accession>A0ABT8YT90</accession>
<dbReference type="InterPro" id="IPR056919">
    <property type="entry name" value="Phage_TAC_18"/>
</dbReference>
<gene>
    <name evidence="1" type="ORF">Q4481_23785</name>
</gene>
<proteinExistence type="predicted"/>
<dbReference type="EMBL" id="JAUOZU010000024">
    <property type="protein sequence ID" value="MDO6966988.1"/>
    <property type="molecule type" value="Genomic_DNA"/>
</dbReference>
<dbReference type="Pfam" id="PF23812">
    <property type="entry name" value="Phage_TAC_18"/>
    <property type="match status" value="1"/>
</dbReference>
<evidence type="ECO:0000313" key="1">
    <source>
        <dbReference type="EMBL" id="MDO6966988.1"/>
    </source>
</evidence>
<reference evidence="1" key="1">
    <citation type="journal article" date="2015" name="Int. J. Syst. Evol. Microbiol.">
        <title>Rhizobium alvei sp. nov., isolated from a freshwater river.</title>
        <authorList>
            <person name="Sheu S.Y."/>
            <person name="Huang H.W."/>
            <person name="Young C.C."/>
            <person name="Chen W.M."/>
        </authorList>
    </citation>
    <scope>NUCLEOTIDE SEQUENCE</scope>
    <source>
        <strain evidence="1">TNR-22</strain>
    </source>
</reference>
<keyword evidence="2" id="KW-1185">Reference proteome</keyword>
<comment type="caution">
    <text evidence="1">The sequence shown here is derived from an EMBL/GenBank/DDBJ whole genome shotgun (WGS) entry which is preliminary data.</text>
</comment>
<name>A0ABT8YT90_9HYPH</name>
<evidence type="ECO:0000313" key="2">
    <source>
        <dbReference type="Proteomes" id="UP001174932"/>
    </source>
</evidence>
<sequence>MYERFGRDDLIQTPDIPEEGESLWSAFWALNRRRQHGMNGPQPLTYSEIGFWSRLTGEILLRDEITIIIEMDDAYIVALEKERDAQRVANKRPGDRD</sequence>
<protein>
    <submittedName>
        <fullName evidence="1">Uncharacterized protein</fullName>
    </submittedName>
</protein>